<dbReference type="EC" id="2.1.1.185" evidence="6"/>
<evidence type="ECO:0000256" key="5">
    <source>
        <dbReference type="ARBA" id="ARBA00022691"/>
    </source>
</evidence>
<dbReference type="InterPro" id="IPR013123">
    <property type="entry name" value="SpoU_subst-bd"/>
</dbReference>
<evidence type="ECO:0000256" key="3">
    <source>
        <dbReference type="ARBA" id="ARBA00022603"/>
    </source>
</evidence>
<dbReference type="InterPro" id="IPR001537">
    <property type="entry name" value="SpoU_MeTrfase"/>
</dbReference>
<dbReference type="PANTHER" id="PTHR46429:SF1">
    <property type="entry name" value="23S RRNA (GUANOSINE-2'-O-)-METHYLTRANSFERASE RLMB"/>
    <property type="match status" value="1"/>
</dbReference>
<comment type="subcellular location">
    <subcellularLocation>
        <location evidence="6">Cytoplasm</location>
    </subcellularLocation>
</comment>
<keyword evidence="9" id="KW-1185">Reference proteome</keyword>
<evidence type="ECO:0000313" key="8">
    <source>
        <dbReference type="EMBL" id="QJD29790.1"/>
    </source>
</evidence>
<keyword evidence="4 6" id="KW-0808">Transferase</keyword>
<reference evidence="9" key="1">
    <citation type="submission" date="2019-12" db="EMBL/GenBank/DDBJ databases">
        <authorList>
            <person name="Awala S.I."/>
            <person name="Rhee S.K."/>
        </authorList>
    </citation>
    <scope>NUCLEOTIDE SEQUENCE [LARGE SCALE GENOMIC DNA]</scope>
    <source>
        <strain evidence="9">IM1</strain>
    </source>
</reference>
<dbReference type="AlphaFoldDB" id="A0A858Q7I8"/>
<keyword evidence="2 6" id="KW-0698">rRNA processing</keyword>
<keyword evidence="1 6" id="KW-0963">Cytoplasm</keyword>
<accession>A0A858Q7I8</accession>
<dbReference type="InterPro" id="IPR029026">
    <property type="entry name" value="tRNA_m1G_MTases_N"/>
</dbReference>
<comment type="catalytic activity">
    <reaction evidence="6">
        <text>guanosine(2251) in 23S rRNA + S-adenosyl-L-methionine = 2'-O-methylguanosine(2251) in 23S rRNA + S-adenosyl-L-homocysteine + H(+)</text>
        <dbReference type="Rhea" id="RHEA:24140"/>
        <dbReference type="Rhea" id="RHEA-COMP:10239"/>
        <dbReference type="Rhea" id="RHEA-COMP:10241"/>
        <dbReference type="ChEBI" id="CHEBI:15378"/>
        <dbReference type="ChEBI" id="CHEBI:57856"/>
        <dbReference type="ChEBI" id="CHEBI:59789"/>
        <dbReference type="ChEBI" id="CHEBI:74269"/>
        <dbReference type="ChEBI" id="CHEBI:74445"/>
        <dbReference type="EC" id="2.1.1.185"/>
    </reaction>
</comment>
<comment type="similarity">
    <text evidence="6">Belongs to the class IV-like SAM-binding methyltransferase superfamily. RNA methyltransferase TrmH family. RlmB subfamily.</text>
</comment>
<keyword evidence="3 6" id="KW-0489">Methyltransferase</keyword>
<name>A0A858Q7I8_9GAMM</name>
<dbReference type="PANTHER" id="PTHR46429">
    <property type="entry name" value="23S RRNA (GUANOSINE-2'-O-)-METHYLTRANSFERASE RLMB"/>
    <property type="match status" value="1"/>
</dbReference>
<evidence type="ECO:0000256" key="4">
    <source>
        <dbReference type="ARBA" id="ARBA00022679"/>
    </source>
</evidence>
<evidence type="ECO:0000313" key="9">
    <source>
        <dbReference type="Proteomes" id="UP000503004"/>
    </source>
</evidence>
<dbReference type="GO" id="GO:0005829">
    <property type="term" value="C:cytosol"/>
    <property type="evidence" value="ECO:0007669"/>
    <property type="project" value="TreeGrafter"/>
</dbReference>
<organism evidence="8 9">
    <name type="scientific">Methylococcus geothermalis</name>
    <dbReference type="NCBI Taxonomy" id="2681310"/>
    <lineage>
        <taxon>Bacteria</taxon>
        <taxon>Pseudomonadati</taxon>
        <taxon>Pseudomonadota</taxon>
        <taxon>Gammaproteobacteria</taxon>
        <taxon>Methylococcales</taxon>
        <taxon>Methylococcaceae</taxon>
        <taxon>Methylococcus</taxon>
    </lineage>
</organism>
<feature type="binding site" evidence="6">
    <location>
        <position position="199"/>
    </location>
    <ligand>
        <name>S-adenosyl-L-methionine</name>
        <dbReference type="ChEBI" id="CHEBI:59789"/>
    </ligand>
</feature>
<evidence type="ECO:0000256" key="2">
    <source>
        <dbReference type="ARBA" id="ARBA00022552"/>
    </source>
</evidence>
<comment type="function">
    <text evidence="6">Specifically methylates the ribose of guanosine 2251 in 23S rRNA.</text>
</comment>
<dbReference type="FunFam" id="3.40.1280.10:FF:000008">
    <property type="entry name" value="Group 3 RNA methyltransferase TrmH"/>
    <property type="match status" value="1"/>
</dbReference>
<dbReference type="SMART" id="SM00967">
    <property type="entry name" value="SpoU_sub_bind"/>
    <property type="match status" value="1"/>
</dbReference>
<feature type="binding site" evidence="6">
    <location>
        <position position="228"/>
    </location>
    <ligand>
        <name>S-adenosyl-L-methionine</name>
        <dbReference type="ChEBI" id="CHEBI:59789"/>
    </ligand>
</feature>
<evidence type="ECO:0000256" key="1">
    <source>
        <dbReference type="ARBA" id="ARBA00022490"/>
    </source>
</evidence>
<gene>
    <name evidence="6 8" type="primary">rlmB</name>
    <name evidence="8" type="ORF">GNH96_07270</name>
</gene>
<evidence type="ECO:0000259" key="7">
    <source>
        <dbReference type="SMART" id="SM00967"/>
    </source>
</evidence>
<dbReference type="KEGG" id="metu:GNH96_07270"/>
<dbReference type="HAMAP" id="MF_01887">
    <property type="entry name" value="23SrRNA_methyltr_B"/>
    <property type="match status" value="1"/>
</dbReference>
<dbReference type="InterPro" id="IPR024915">
    <property type="entry name" value="23S_rRNA_MeTrfase_RlmB"/>
</dbReference>
<dbReference type="InterPro" id="IPR029028">
    <property type="entry name" value="Alpha/beta_knot_MTases"/>
</dbReference>
<dbReference type="SUPFAM" id="SSF55315">
    <property type="entry name" value="L30e-like"/>
    <property type="match status" value="1"/>
</dbReference>
<dbReference type="Pfam" id="PF08032">
    <property type="entry name" value="SpoU_sub_bind"/>
    <property type="match status" value="1"/>
</dbReference>
<dbReference type="EMBL" id="CP046565">
    <property type="protein sequence ID" value="QJD29790.1"/>
    <property type="molecule type" value="Genomic_DNA"/>
</dbReference>
<dbReference type="NCBIfam" id="TIGR00186">
    <property type="entry name" value="rRNA_methyl_3"/>
    <property type="match status" value="1"/>
</dbReference>
<dbReference type="InterPro" id="IPR029064">
    <property type="entry name" value="Ribosomal_eL30-like_sf"/>
</dbReference>
<dbReference type="GO" id="GO:0003723">
    <property type="term" value="F:RNA binding"/>
    <property type="evidence" value="ECO:0007669"/>
    <property type="project" value="InterPro"/>
</dbReference>
<dbReference type="InterPro" id="IPR004441">
    <property type="entry name" value="rRNA_MeTrfase_TrmH"/>
</dbReference>
<dbReference type="Pfam" id="PF00588">
    <property type="entry name" value="SpoU_methylase"/>
    <property type="match status" value="1"/>
</dbReference>
<keyword evidence="5 6" id="KW-0949">S-adenosyl-L-methionine</keyword>
<proteinExistence type="inferred from homology"/>
<feature type="domain" description="RNA 2-O ribose methyltransferase substrate binding" evidence="7">
    <location>
        <begin position="6"/>
        <end position="82"/>
    </location>
</feature>
<protein>
    <recommendedName>
        <fullName evidence="6">23S rRNA (guanosine-2'-O-)-methyltransferase RlmB</fullName>
        <ecNumber evidence="6">2.1.1.185</ecNumber>
    </recommendedName>
    <alternativeName>
        <fullName evidence="6">23S rRNA (guanosine2251 2'-O)-methyltransferase</fullName>
    </alternativeName>
    <alternativeName>
        <fullName evidence="6">23S rRNA Gm2251 2'-O-methyltransferase</fullName>
    </alternativeName>
</protein>
<evidence type="ECO:0000256" key="6">
    <source>
        <dbReference type="HAMAP-Rule" id="MF_01887"/>
    </source>
</evidence>
<dbReference type="SUPFAM" id="SSF75217">
    <property type="entry name" value="alpha/beta knot"/>
    <property type="match status" value="1"/>
</dbReference>
<dbReference type="GO" id="GO:0070039">
    <property type="term" value="F:rRNA (guanosine-2'-O-)-methyltransferase activity"/>
    <property type="evidence" value="ECO:0007669"/>
    <property type="project" value="UniProtKB-UniRule"/>
</dbReference>
<dbReference type="Proteomes" id="UP000503004">
    <property type="component" value="Chromosome"/>
</dbReference>
<feature type="binding site" evidence="6">
    <location>
        <position position="219"/>
    </location>
    <ligand>
        <name>S-adenosyl-L-methionine</name>
        <dbReference type="ChEBI" id="CHEBI:59789"/>
    </ligand>
</feature>
<dbReference type="Gene3D" id="3.30.1330.30">
    <property type="match status" value="1"/>
</dbReference>
<dbReference type="RefSeq" id="WP_169603073.1">
    <property type="nucleotide sequence ID" value="NZ_CP046565.1"/>
</dbReference>
<sequence>MTESRRVWGIHAAEAALEHSPDKVLKAWLDDHRMHSRLKALASRLDELGVEIVRADRKRLDRLADPRKHQGVLLELDLPSERGEAELLDALDAVDGHPLYLVLDHVQDPHNLGACLRTCDAAGVKGLVVTKDQSVGLTPTVAKVSSGAAETVPVYRVTNLARTLDRFKERGYWVAGAAGEAEKTLYELDLNLPLVIVMGAEGVGLRRLTRERCDFLLRIPMLGGVESLNLSVATGIVLYEALRQRGRAAP</sequence>
<dbReference type="CDD" id="cd18103">
    <property type="entry name" value="SpoU-like_RlmB"/>
    <property type="match status" value="1"/>
</dbReference>
<dbReference type="Gene3D" id="3.40.1280.10">
    <property type="match status" value="1"/>
</dbReference>